<dbReference type="Proteomes" id="UP000234211">
    <property type="component" value="Unassembled WGS sequence"/>
</dbReference>
<dbReference type="PANTHER" id="PTHR11006">
    <property type="entry name" value="PROTEIN ARGININE N-METHYLTRANSFERASE"/>
    <property type="match status" value="1"/>
</dbReference>
<dbReference type="GO" id="GO:0016274">
    <property type="term" value="F:protein-arginine N-methyltransferase activity"/>
    <property type="evidence" value="ECO:0007669"/>
    <property type="project" value="InterPro"/>
</dbReference>
<dbReference type="EMBL" id="OENF01000042">
    <property type="protein sequence ID" value="SOS75747.1"/>
    <property type="molecule type" value="Genomic_DNA"/>
</dbReference>
<dbReference type="RefSeq" id="WP_101918378.1">
    <property type="nucleotide sequence ID" value="NZ_JAJGWS010000004.1"/>
</dbReference>
<accession>A0A2H1YKT2</accession>
<dbReference type="Pfam" id="PF05185">
    <property type="entry name" value="PRMT5"/>
    <property type="match status" value="1"/>
</dbReference>
<evidence type="ECO:0000313" key="2">
    <source>
        <dbReference type="EMBL" id="SOS75747.1"/>
    </source>
</evidence>
<dbReference type="InterPro" id="IPR035075">
    <property type="entry name" value="PRMT5"/>
</dbReference>
<organism evidence="2 3">
    <name type="scientific">Tenacibaculum piscium</name>
    <dbReference type="NCBI Taxonomy" id="1458515"/>
    <lineage>
        <taxon>Bacteria</taxon>
        <taxon>Pseudomonadati</taxon>
        <taxon>Bacteroidota</taxon>
        <taxon>Flavobacteriia</taxon>
        <taxon>Flavobacteriales</taxon>
        <taxon>Flavobacteriaceae</taxon>
        <taxon>Tenacibaculum</taxon>
    </lineage>
</organism>
<dbReference type="GO" id="GO:0042054">
    <property type="term" value="F:histone methyltransferase activity"/>
    <property type="evidence" value="ECO:0007669"/>
    <property type="project" value="TreeGrafter"/>
</dbReference>
<dbReference type="InterPro" id="IPR025799">
    <property type="entry name" value="Arg_MeTrfase"/>
</dbReference>
<dbReference type="CDD" id="cd02440">
    <property type="entry name" value="AdoMet_MTases"/>
    <property type="match status" value="1"/>
</dbReference>
<name>A0A2H1YKT2_9FLAO</name>
<protein>
    <recommendedName>
        <fullName evidence="1">PRMT5 arginine-N-methyltransferase domain-containing protein</fullName>
    </recommendedName>
</protein>
<feature type="domain" description="PRMT5 arginine-N-methyltransferase" evidence="1">
    <location>
        <begin position="62"/>
        <end position="160"/>
    </location>
</feature>
<dbReference type="SUPFAM" id="SSF53335">
    <property type="entry name" value="S-adenosyl-L-methionine-dependent methyltransferases"/>
    <property type="match status" value="1"/>
</dbReference>
<dbReference type="OrthoDB" id="1157001at2"/>
<dbReference type="AlphaFoldDB" id="A0A2H1YKT2"/>
<evidence type="ECO:0000313" key="3">
    <source>
        <dbReference type="Proteomes" id="UP000234211"/>
    </source>
</evidence>
<dbReference type="PANTHER" id="PTHR11006:SF124">
    <property type="entry name" value="ARGININE METHYLTRANSFERASE 1-RELATED"/>
    <property type="match status" value="1"/>
</dbReference>
<reference evidence="3" key="1">
    <citation type="submission" date="2017-11" db="EMBL/GenBank/DDBJ databases">
        <authorList>
            <person name="Duchaud E."/>
        </authorList>
    </citation>
    <scope>NUCLEOTIDE SEQUENCE [LARGE SCALE GENOMIC DNA]</scope>
    <source>
        <strain evidence="3">Tenacibaculum sp. TNO020</strain>
    </source>
</reference>
<sequence length="294" mass="33921">MNDKLHHQIIDNYDTLKYALLKAQTFDESHFGFPEIYYKIMETDAQRVNAFKKAFELHNNFKDAVVCEIGVGTLPLTKLYMPYVKKAYLIENNPDLIPFINKEIEKYDWKDKVEVIYADALTVNLPEKVDHVIGELMSIYCANEFQVQIFQHMRQFLKPNGKLFPNRIVNFARLCEAEIDENVHHYPVMFTRHQPMFLSQQFLANEIELLKEKKEGVHLSFSVPALFSGTINALYLESYVEVTPGANFTGTDSLMPPTVLKTTNTLEVKAGDLIHIDFSFKYGDSLDKISCMLS</sequence>
<proteinExistence type="predicted"/>
<gene>
    <name evidence="2" type="ORF">TNO020_70054</name>
</gene>
<dbReference type="InterPro" id="IPR029063">
    <property type="entry name" value="SAM-dependent_MTases_sf"/>
</dbReference>
<keyword evidence="3" id="KW-1185">Reference proteome</keyword>
<dbReference type="Gene3D" id="3.40.50.150">
    <property type="entry name" value="Vaccinia Virus protein VP39"/>
    <property type="match status" value="1"/>
</dbReference>
<evidence type="ECO:0000259" key="1">
    <source>
        <dbReference type="Pfam" id="PF05185"/>
    </source>
</evidence>